<reference evidence="1" key="2">
    <citation type="submission" date="2025-09" db="UniProtKB">
        <authorList>
            <consortium name="Ensembl"/>
        </authorList>
    </citation>
    <scope>IDENTIFICATION</scope>
</reference>
<dbReference type="Ensembl" id="ENSLLTT00000001869.1">
    <property type="protein sequence ID" value="ENSLLTP00000001802.1"/>
    <property type="gene ID" value="ENSLLTG00000001408.1"/>
</dbReference>
<evidence type="ECO:0000313" key="1">
    <source>
        <dbReference type="Ensembl" id="ENSLLTP00000001802.1"/>
    </source>
</evidence>
<accession>A0A8C5RFC6</accession>
<keyword evidence="2" id="KW-1185">Reference proteome</keyword>
<organism evidence="1 2">
    <name type="scientific">Laticauda laticaudata</name>
    <name type="common">Blue-ringed sea krait</name>
    <name type="synonym">Blue-lipped sea krait</name>
    <dbReference type="NCBI Taxonomy" id="8630"/>
    <lineage>
        <taxon>Eukaryota</taxon>
        <taxon>Metazoa</taxon>
        <taxon>Chordata</taxon>
        <taxon>Craniata</taxon>
        <taxon>Vertebrata</taxon>
        <taxon>Euteleostomi</taxon>
        <taxon>Lepidosauria</taxon>
        <taxon>Squamata</taxon>
        <taxon>Bifurcata</taxon>
        <taxon>Unidentata</taxon>
        <taxon>Episquamata</taxon>
        <taxon>Toxicofera</taxon>
        <taxon>Serpentes</taxon>
        <taxon>Colubroidea</taxon>
        <taxon>Elapidae</taxon>
        <taxon>Laticaudinae</taxon>
        <taxon>Laticauda</taxon>
    </lineage>
</organism>
<name>A0A8C5RFC6_LATLA</name>
<dbReference type="Proteomes" id="UP000694406">
    <property type="component" value="Unplaced"/>
</dbReference>
<evidence type="ECO:0000313" key="2">
    <source>
        <dbReference type="Proteomes" id="UP000694406"/>
    </source>
</evidence>
<proteinExistence type="predicted"/>
<reference evidence="1" key="1">
    <citation type="submission" date="2025-08" db="UniProtKB">
        <authorList>
            <consortium name="Ensembl"/>
        </authorList>
    </citation>
    <scope>IDENTIFICATION</scope>
</reference>
<dbReference type="AlphaFoldDB" id="A0A8C5RFC6"/>
<sequence length="57" mass="6959">MTVLPHLSNTSLVLHYLYAEEYQPPIWKSYCERKLIWKYITYGKKHKKEEISNDLKM</sequence>
<protein>
    <submittedName>
        <fullName evidence="1">Uncharacterized protein</fullName>
    </submittedName>
</protein>